<name>A0A4U1JKU4_9BACT</name>
<sequence>MKGQETTRAALISLAAGAIAGLLVHGEARADVAPRDPADPCLLEKQCPDGGFEAPLEEDLREFDRRQASAGFERRCVRVVPAHLKASGPVSETKVAVMCRKQQERTRSGCATAPSGAGSSAAWTLLALGALALSTRRRLNVLPEAR</sequence>
<dbReference type="EMBL" id="SSMQ01000003">
    <property type="protein sequence ID" value="TKD12477.1"/>
    <property type="molecule type" value="Genomic_DNA"/>
</dbReference>
<reference evidence="1 2" key="1">
    <citation type="submission" date="2019-04" db="EMBL/GenBank/DDBJ databases">
        <authorList>
            <person name="Li Y."/>
            <person name="Wang J."/>
        </authorList>
    </citation>
    <scope>NUCLEOTIDE SEQUENCE [LARGE SCALE GENOMIC DNA]</scope>
    <source>
        <strain evidence="1 2">DSM 14668</strain>
    </source>
</reference>
<dbReference type="AlphaFoldDB" id="A0A4U1JKU4"/>
<protein>
    <submittedName>
        <fullName evidence="1">Uncharacterized protein</fullName>
    </submittedName>
</protein>
<dbReference type="Proteomes" id="UP000309215">
    <property type="component" value="Unassembled WGS sequence"/>
</dbReference>
<evidence type="ECO:0000313" key="1">
    <source>
        <dbReference type="EMBL" id="TKD12477.1"/>
    </source>
</evidence>
<evidence type="ECO:0000313" key="2">
    <source>
        <dbReference type="Proteomes" id="UP000309215"/>
    </source>
</evidence>
<proteinExistence type="predicted"/>
<keyword evidence="2" id="KW-1185">Reference proteome</keyword>
<organism evidence="1 2">
    <name type="scientific">Polyangium fumosum</name>
    <dbReference type="NCBI Taxonomy" id="889272"/>
    <lineage>
        <taxon>Bacteria</taxon>
        <taxon>Pseudomonadati</taxon>
        <taxon>Myxococcota</taxon>
        <taxon>Polyangia</taxon>
        <taxon>Polyangiales</taxon>
        <taxon>Polyangiaceae</taxon>
        <taxon>Polyangium</taxon>
    </lineage>
</organism>
<accession>A0A4U1JKU4</accession>
<gene>
    <name evidence="1" type="ORF">E8A74_05115</name>
</gene>
<dbReference type="RefSeq" id="WP_136927777.1">
    <property type="nucleotide sequence ID" value="NZ_SSMQ01000003.1"/>
</dbReference>
<comment type="caution">
    <text evidence="1">The sequence shown here is derived from an EMBL/GenBank/DDBJ whole genome shotgun (WGS) entry which is preliminary data.</text>
</comment>